<sequence>MPTGRLGDLDMLIEVLSKSREALPPPSPYRDEEAPHSVEPLDDQLVKAVASGRTLPRFVSIDGSSRSLFTPTFSIHIASVAVYGASPGAPSTCPGDLGLAAPYLAVRAPRGVLKEVEARFPFVKVSHNNRYFDEGYRDEDDIAELLRTSLENEALGLALGQGGESVVVVDGPLYLSHMAIADVAAKRLEILGKGARAVGVVKRVENSAKLCRGEVLEALGLAVDRGRCNDAYVAQRLGRGLGFTLIGPFKLRWEHKGLMQYMFRDVVFWYVNAMGFVYRVEALAESADEGIVEALAKSTTERGVPYPIDVVDRYAKRVTASLLVFLGERARARGVSPTYDSEQAIVQALQELAGYVGGGSAR</sequence>
<evidence type="ECO:0000313" key="2">
    <source>
        <dbReference type="Proteomes" id="UP000033636"/>
    </source>
</evidence>
<evidence type="ECO:0000313" key="1">
    <source>
        <dbReference type="EMBL" id="MFB6491047.1"/>
    </source>
</evidence>
<accession>A0ACC6V288</accession>
<name>A0ACC6V288_9CREN</name>
<protein>
    <submittedName>
        <fullName evidence="1">DNA double-strand break repair nuclease NurA</fullName>
    </submittedName>
</protein>
<dbReference type="EMBL" id="JZWT02000019">
    <property type="protein sequence ID" value="MFB6491047.1"/>
    <property type="molecule type" value="Genomic_DNA"/>
</dbReference>
<comment type="caution">
    <text evidence="1">The sequence shown here is derived from an EMBL/GenBank/DDBJ whole genome shotgun (WGS) entry which is preliminary data.</text>
</comment>
<proteinExistence type="predicted"/>
<dbReference type="Proteomes" id="UP000033636">
    <property type="component" value="Unassembled WGS sequence"/>
</dbReference>
<reference evidence="1" key="1">
    <citation type="submission" date="2024-07" db="EMBL/GenBank/DDBJ databases">
        <title>Metagenome and Metagenome-Assembled Genomes of Archaea from a hot spring from the geothermal field of Los Azufres, Mexico.</title>
        <authorList>
            <person name="Marin-Paredes R."/>
            <person name="Martinez-Romero E."/>
            <person name="Servin-Garciduenas L.E."/>
        </authorList>
    </citation>
    <scope>NUCLEOTIDE SEQUENCE</scope>
</reference>
<organism evidence="1 2">
    <name type="scientific">Thermoproteus sp. AZ2</name>
    <dbReference type="NCBI Taxonomy" id="1609232"/>
    <lineage>
        <taxon>Archaea</taxon>
        <taxon>Thermoproteota</taxon>
        <taxon>Thermoprotei</taxon>
        <taxon>Thermoproteales</taxon>
        <taxon>Thermoproteaceae</taxon>
        <taxon>Thermoproteus</taxon>
    </lineage>
</organism>
<gene>
    <name evidence="1" type="ORF">TU35_007390</name>
</gene>